<accession>A0A8T1X0L4</accession>
<evidence type="ECO:0000313" key="3">
    <source>
        <dbReference type="EMBL" id="KAG7399687.1"/>
    </source>
</evidence>
<dbReference type="PANTHER" id="PTHR47992">
    <property type="entry name" value="PROTEIN PHOSPHATASE"/>
    <property type="match status" value="1"/>
</dbReference>
<evidence type="ECO:0000313" key="4">
    <source>
        <dbReference type="Proteomes" id="UP000693981"/>
    </source>
</evidence>
<dbReference type="Pfam" id="PF00481">
    <property type="entry name" value="PP2C"/>
    <property type="match status" value="1"/>
</dbReference>
<reference evidence="3" key="1">
    <citation type="submission" date="2021-02" db="EMBL/GenBank/DDBJ databases">
        <authorList>
            <person name="Palmer J.M."/>
        </authorList>
    </citation>
    <scope>NUCLEOTIDE SEQUENCE</scope>
    <source>
        <strain evidence="3">SCRP23</strain>
    </source>
</reference>
<comment type="caution">
    <text evidence="3">The sequence shown here is derived from an EMBL/GenBank/DDBJ whole genome shotgun (WGS) entry which is preliminary data.</text>
</comment>
<dbReference type="OrthoDB" id="68483at2759"/>
<keyword evidence="4" id="KW-1185">Reference proteome</keyword>
<dbReference type="InterPro" id="IPR015655">
    <property type="entry name" value="PP2C"/>
</dbReference>
<feature type="domain" description="PPM-type phosphatase" evidence="2">
    <location>
        <begin position="1"/>
        <end position="244"/>
    </location>
</feature>
<dbReference type="SMART" id="SM00332">
    <property type="entry name" value="PP2Cc"/>
    <property type="match status" value="1"/>
</dbReference>
<protein>
    <recommendedName>
        <fullName evidence="2">PPM-type phosphatase domain-containing protein</fullName>
    </recommendedName>
</protein>
<dbReference type="AlphaFoldDB" id="A0A8T1X0L4"/>
<organism evidence="3 4">
    <name type="scientific">Phytophthora boehmeriae</name>
    <dbReference type="NCBI Taxonomy" id="109152"/>
    <lineage>
        <taxon>Eukaryota</taxon>
        <taxon>Sar</taxon>
        <taxon>Stramenopiles</taxon>
        <taxon>Oomycota</taxon>
        <taxon>Peronosporomycetes</taxon>
        <taxon>Peronosporales</taxon>
        <taxon>Peronosporaceae</taxon>
        <taxon>Phytophthora</taxon>
    </lineage>
</organism>
<feature type="region of interest" description="Disordered" evidence="1">
    <location>
        <begin position="64"/>
        <end position="98"/>
    </location>
</feature>
<name>A0A8T1X0L4_9STRA</name>
<sequence>MAPGEMQRYFENEGIDPSLVEGECCDIDGKIVCGEEMKAQLQPISFSGSASVFAVVAKLRKKRRRTNAKNGEGDNAEEAKDDSTSDSDEDEEEDQPTRLYVANVGDCRAVLCTADGDALDLTIDHKASLPAEQERIEASGGFVHNGRLDGILAISRGFGDLAHKQDGHLVVTPDVIEHLVNPADQFLLLASDGLFDVLTSQQAVNFVLRKLQTHGDVQLAAQELVLKAQAYFAHDNISVVIVALNQKGDN</sequence>
<gene>
    <name evidence="3" type="ORF">PHYBOEH_008194</name>
</gene>
<dbReference type="Proteomes" id="UP000693981">
    <property type="component" value="Unassembled WGS sequence"/>
</dbReference>
<dbReference type="InterPro" id="IPR001932">
    <property type="entry name" value="PPM-type_phosphatase-like_dom"/>
</dbReference>
<dbReference type="GO" id="GO:0004722">
    <property type="term" value="F:protein serine/threonine phosphatase activity"/>
    <property type="evidence" value="ECO:0007669"/>
    <property type="project" value="InterPro"/>
</dbReference>
<proteinExistence type="predicted"/>
<dbReference type="CDD" id="cd00143">
    <property type="entry name" value="PP2Cc"/>
    <property type="match status" value="1"/>
</dbReference>
<dbReference type="PROSITE" id="PS51746">
    <property type="entry name" value="PPM_2"/>
    <property type="match status" value="1"/>
</dbReference>
<feature type="compositionally biased region" description="Acidic residues" evidence="1">
    <location>
        <begin position="84"/>
        <end position="94"/>
    </location>
</feature>
<evidence type="ECO:0000256" key="1">
    <source>
        <dbReference type="SAM" id="MobiDB-lite"/>
    </source>
</evidence>
<dbReference type="EMBL" id="JAGDFL010000047">
    <property type="protein sequence ID" value="KAG7399687.1"/>
    <property type="molecule type" value="Genomic_DNA"/>
</dbReference>
<evidence type="ECO:0000259" key="2">
    <source>
        <dbReference type="PROSITE" id="PS51746"/>
    </source>
</evidence>